<dbReference type="EMBL" id="GL349558">
    <property type="protein sequence ID" value="KNC46988.1"/>
    <property type="molecule type" value="Genomic_DNA"/>
</dbReference>
<feature type="transmembrane region" description="Helical" evidence="9">
    <location>
        <begin position="84"/>
        <end position="105"/>
    </location>
</feature>
<dbReference type="STRING" id="461836.A0A0L0D6Q7"/>
<evidence type="ECO:0000256" key="5">
    <source>
        <dbReference type="ARBA" id="ARBA00023065"/>
    </source>
</evidence>
<feature type="domain" description="Potassium channel" evidence="10">
    <location>
        <begin position="129"/>
        <end position="196"/>
    </location>
</feature>
<evidence type="ECO:0000259" key="10">
    <source>
        <dbReference type="Pfam" id="PF07885"/>
    </source>
</evidence>
<gene>
    <name evidence="11" type="ORF">AMSG_11578</name>
</gene>
<feature type="transmembrane region" description="Helical" evidence="9">
    <location>
        <begin position="172"/>
        <end position="193"/>
    </location>
</feature>
<dbReference type="RefSeq" id="XP_013752574.1">
    <property type="nucleotide sequence ID" value="XM_013897120.1"/>
</dbReference>
<dbReference type="PANTHER" id="PTHR11003">
    <property type="entry name" value="POTASSIUM CHANNEL, SUBFAMILY K"/>
    <property type="match status" value="1"/>
</dbReference>
<dbReference type="OrthoDB" id="297496at2759"/>
<dbReference type="PANTHER" id="PTHR11003:SF291">
    <property type="entry name" value="IP11374P"/>
    <property type="match status" value="1"/>
</dbReference>
<keyword evidence="6 9" id="KW-0472">Membrane</keyword>
<feature type="transmembrane region" description="Helical" evidence="9">
    <location>
        <begin position="346"/>
        <end position="365"/>
    </location>
</feature>
<dbReference type="InterPro" id="IPR013099">
    <property type="entry name" value="K_chnl_dom"/>
</dbReference>
<dbReference type="GeneID" id="25569494"/>
<name>A0A0L0D6Q7_THETB</name>
<keyword evidence="3 8" id="KW-0812">Transmembrane</keyword>
<dbReference type="AlphaFoldDB" id="A0A0L0D6Q7"/>
<evidence type="ECO:0000256" key="7">
    <source>
        <dbReference type="ARBA" id="ARBA00023303"/>
    </source>
</evidence>
<evidence type="ECO:0000256" key="4">
    <source>
        <dbReference type="ARBA" id="ARBA00022989"/>
    </source>
</evidence>
<dbReference type="GO" id="GO:0015271">
    <property type="term" value="F:outward rectifier potassium channel activity"/>
    <property type="evidence" value="ECO:0007669"/>
    <property type="project" value="TreeGrafter"/>
</dbReference>
<feature type="transmembrane region" description="Helical" evidence="9">
    <location>
        <begin position="304"/>
        <end position="326"/>
    </location>
</feature>
<dbReference type="Gene3D" id="1.10.287.70">
    <property type="match status" value="3"/>
</dbReference>
<accession>A0A0L0D6Q7</accession>
<dbReference type="PRINTS" id="PR01333">
    <property type="entry name" value="2POREKCHANEL"/>
</dbReference>
<dbReference type="InterPro" id="IPR003280">
    <property type="entry name" value="2pore_dom_K_chnl"/>
</dbReference>
<evidence type="ECO:0000313" key="12">
    <source>
        <dbReference type="Proteomes" id="UP000054408"/>
    </source>
</evidence>
<reference evidence="11 12" key="1">
    <citation type="submission" date="2010-05" db="EMBL/GenBank/DDBJ databases">
        <title>The Genome Sequence of Thecamonas trahens ATCC 50062.</title>
        <authorList>
            <consortium name="The Broad Institute Genome Sequencing Platform"/>
            <person name="Russ C."/>
            <person name="Cuomo C."/>
            <person name="Shea T."/>
            <person name="Young S.K."/>
            <person name="Zeng Q."/>
            <person name="Koehrsen M."/>
            <person name="Haas B."/>
            <person name="Borodovsky M."/>
            <person name="Guigo R."/>
            <person name="Alvarado L."/>
            <person name="Berlin A."/>
            <person name="Bochicchio J."/>
            <person name="Borenstein D."/>
            <person name="Chapman S."/>
            <person name="Chen Z."/>
            <person name="Freedman E."/>
            <person name="Gellesch M."/>
            <person name="Goldberg J."/>
            <person name="Griggs A."/>
            <person name="Gujja S."/>
            <person name="Heilman E."/>
            <person name="Heiman D."/>
            <person name="Hepburn T."/>
            <person name="Howarth C."/>
            <person name="Jen D."/>
            <person name="Larson L."/>
            <person name="Mehta T."/>
            <person name="Park D."/>
            <person name="Pearson M."/>
            <person name="Roberts A."/>
            <person name="Saif S."/>
            <person name="Shenoy N."/>
            <person name="Sisk P."/>
            <person name="Stolte C."/>
            <person name="Sykes S."/>
            <person name="Thomson T."/>
            <person name="Walk T."/>
            <person name="White J."/>
            <person name="Yandava C."/>
            <person name="Burger G."/>
            <person name="Gray M.W."/>
            <person name="Holland P.W.H."/>
            <person name="King N."/>
            <person name="Lang F.B.F."/>
            <person name="Roger A.J."/>
            <person name="Ruiz-Trillo I."/>
            <person name="Lander E."/>
            <person name="Nusbaum C."/>
        </authorList>
    </citation>
    <scope>NUCLEOTIDE SEQUENCE [LARGE SCALE GENOMIC DNA]</scope>
    <source>
        <strain evidence="11 12">ATCC 50062</strain>
    </source>
</reference>
<evidence type="ECO:0000256" key="3">
    <source>
        <dbReference type="ARBA" id="ARBA00022692"/>
    </source>
</evidence>
<comment type="subcellular location">
    <subcellularLocation>
        <location evidence="1">Membrane</location>
        <topology evidence="1">Multi-pass membrane protein</topology>
    </subcellularLocation>
</comment>
<evidence type="ECO:0000256" key="9">
    <source>
        <dbReference type="SAM" id="Phobius"/>
    </source>
</evidence>
<comment type="similarity">
    <text evidence="8">Belongs to the two pore domain potassium channel (TC 1.A.1.8) family.</text>
</comment>
<keyword evidence="7 8" id="KW-0407">Ion channel</keyword>
<dbReference type="GO" id="GO:0022841">
    <property type="term" value="F:potassium ion leak channel activity"/>
    <property type="evidence" value="ECO:0007669"/>
    <property type="project" value="TreeGrafter"/>
</dbReference>
<sequence>LEVARALVGALAVLGAVCAAFAVLAPPPGAPAYAISTFTAAAAMGDEEARRGAIGLAAVVRFGLTTLSSAGLGADVPIGAVQQVAVVVLASLAMPIYAHAVHVVARAMSAAALADHPMRAAGCGLALTAAVGAAFALVEGWRLIDGLYFAVVLLTTVGYGEPDLVPATGAGLLILAAATLLATGVFSFALAVVHRAVIGAEPPLSSLLVGLAGYAAVFAGGLWLLDGVPLGDGLYAAGISVMTVGYGDVVPGSTASRVLVAVAVVPALGLMAAVNAAMSVVAARVIAWAAGKRYGVASISHTELVMGVLVAAGGYVVFGGAVFALMQSGSGGGAFEGAATPHSAPHALAIGCYWASVSLLTLGFGDVVPVSAAARLVTLGYLGCGLGLVEAALEHVRIIVVDSLGLDGGASARQRWQAAYTSVAHRLESHRHPHAAAIRRAITAAKPRAASPSPGNRRRPRSLAELVALWKRPRAGEAKLE</sequence>
<feature type="domain" description="Potassium channel" evidence="10">
    <location>
        <begin position="227"/>
        <end position="278"/>
    </location>
</feature>
<keyword evidence="4 9" id="KW-1133">Transmembrane helix</keyword>
<feature type="transmembrane region" description="Helical" evidence="9">
    <location>
        <begin position="258"/>
        <end position="283"/>
    </location>
</feature>
<feature type="domain" description="Potassium channel" evidence="10">
    <location>
        <begin position="350"/>
        <end position="398"/>
    </location>
</feature>
<evidence type="ECO:0000256" key="8">
    <source>
        <dbReference type="RuleBase" id="RU003857"/>
    </source>
</evidence>
<dbReference type="GO" id="GO:0005886">
    <property type="term" value="C:plasma membrane"/>
    <property type="evidence" value="ECO:0007669"/>
    <property type="project" value="TreeGrafter"/>
</dbReference>
<dbReference type="GO" id="GO:0030322">
    <property type="term" value="P:stabilization of membrane potential"/>
    <property type="evidence" value="ECO:0007669"/>
    <property type="project" value="TreeGrafter"/>
</dbReference>
<feature type="transmembrane region" description="Helical" evidence="9">
    <location>
        <begin position="205"/>
        <end position="225"/>
    </location>
</feature>
<keyword evidence="2 8" id="KW-0813">Transport</keyword>
<evidence type="ECO:0000313" key="11">
    <source>
        <dbReference type="EMBL" id="KNC46988.1"/>
    </source>
</evidence>
<dbReference type="Proteomes" id="UP000054408">
    <property type="component" value="Unassembled WGS sequence"/>
</dbReference>
<evidence type="ECO:0000256" key="2">
    <source>
        <dbReference type="ARBA" id="ARBA00022448"/>
    </source>
</evidence>
<protein>
    <recommendedName>
        <fullName evidence="10">Potassium channel domain-containing protein</fullName>
    </recommendedName>
</protein>
<proteinExistence type="inferred from homology"/>
<organism evidence="11 12">
    <name type="scientific">Thecamonas trahens ATCC 50062</name>
    <dbReference type="NCBI Taxonomy" id="461836"/>
    <lineage>
        <taxon>Eukaryota</taxon>
        <taxon>Apusozoa</taxon>
        <taxon>Apusomonadida</taxon>
        <taxon>Apusomonadidae</taxon>
        <taxon>Thecamonas</taxon>
    </lineage>
</organism>
<feature type="non-terminal residue" evidence="11">
    <location>
        <position position="1"/>
    </location>
</feature>
<evidence type="ECO:0000256" key="6">
    <source>
        <dbReference type="ARBA" id="ARBA00023136"/>
    </source>
</evidence>
<keyword evidence="5 8" id="KW-0406">Ion transport</keyword>
<dbReference type="Pfam" id="PF07885">
    <property type="entry name" value="Ion_trans_2"/>
    <property type="match status" value="3"/>
</dbReference>
<keyword evidence="12" id="KW-1185">Reference proteome</keyword>
<dbReference type="SUPFAM" id="SSF81324">
    <property type="entry name" value="Voltage-gated potassium channels"/>
    <property type="match status" value="3"/>
</dbReference>
<evidence type="ECO:0000256" key="1">
    <source>
        <dbReference type="ARBA" id="ARBA00004141"/>
    </source>
</evidence>
<feature type="transmembrane region" description="Helical" evidence="9">
    <location>
        <begin position="117"/>
        <end position="138"/>
    </location>
</feature>